<gene>
    <name evidence="2" type="ORF">OUY22_31415</name>
</gene>
<dbReference type="RefSeq" id="WP_270158865.1">
    <property type="nucleotide sequence ID" value="NZ_JAPNNL010000190.1"/>
</dbReference>
<organism evidence="2 3">
    <name type="scientific">Nonomuraea corallina</name>
    <dbReference type="NCBI Taxonomy" id="2989783"/>
    <lineage>
        <taxon>Bacteria</taxon>
        <taxon>Bacillati</taxon>
        <taxon>Actinomycetota</taxon>
        <taxon>Actinomycetes</taxon>
        <taxon>Streptosporangiales</taxon>
        <taxon>Streptosporangiaceae</taxon>
        <taxon>Nonomuraea</taxon>
    </lineage>
</organism>
<evidence type="ECO:0000259" key="1">
    <source>
        <dbReference type="Pfam" id="PF01814"/>
    </source>
</evidence>
<reference evidence="2" key="1">
    <citation type="submission" date="2022-11" db="EMBL/GenBank/DDBJ databases">
        <title>Nonomuraea corallina sp. nov., a new species of the genus Nonomuraea isolated from sea side sediment in Thai sea.</title>
        <authorList>
            <person name="Ngamcharungchit C."/>
            <person name="Matsumoto A."/>
            <person name="Suriyachadkun C."/>
            <person name="Panbangred W."/>
            <person name="Inahashi Y."/>
            <person name="Intra B."/>
        </authorList>
    </citation>
    <scope>NUCLEOTIDE SEQUENCE</scope>
    <source>
        <strain evidence="2">MCN248</strain>
    </source>
</reference>
<sequence length="205" mass="22787">MPYRLDMSMMLVLHDALRREVERVARVAAKTGDDPRRILAAAAGWELFKKFLRVHHTTEDDVLWPAMRGAVTADGLALLDAMEDEHAAIDPLLDAVDAALVDREHGAGRLAGLVDALATGLHGHLRHEESDGLALIDATLGQEEWSRFGQTHRGRIGDDLTTYLPWLLDGRTPRVAAALLGNLPPAVREAYRDDWRPAYDRLTLY</sequence>
<evidence type="ECO:0000313" key="3">
    <source>
        <dbReference type="Proteomes" id="UP001144036"/>
    </source>
</evidence>
<feature type="domain" description="Hemerythrin-like" evidence="1">
    <location>
        <begin position="13"/>
        <end position="131"/>
    </location>
</feature>
<keyword evidence="3" id="KW-1185">Reference proteome</keyword>
<dbReference type="CDD" id="cd12108">
    <property type="entry name" value="Hr-like"/>
    <property type="match status" value="1"/>
</dbReference>
<evidence type="ECO:0000313" key="2">
    <source>
        <dbReference type="EMBL" id="MDA0637941.1"/>
    </source>
</evidence>
<comment type="caution">
    <text evidence="2">The sequence shown here is derived from an EMBL/GenBank/DDBJ whole genome shotgun (WGS) entry which is preliminary data.</text>
</comment>
<protein>
    <submittedName>
        <fullName evidence="2">Hemerythrin domain-containing protein</fullName>
    </submittedName>
</protein>
<accession>A0ABT4SL31</accession>
<dbReference type="Gene3D" id="1.20.120.520">
    <property type="entry name" value="nmb1532 protein domain like"/>
    <property type="match status" value="1"/>
</dbReference>
<dbReference type="Proteomes" id="UP001144036">
    <property type="component" value="Unassembled WGS sequence"/>
</dbReference>
<dbReference type="Pfam" id="PF01814">
    <property type="entry name" value="Hemerythrin"/>
    <property type="match status" value="1"/>
</dbReference>
<name>A0ABT4SL31_9ACTN</name>
<dbReference type="InterPro" id="IPR012312">
    <property type="entry name" value="Hemerythrin-like"/>
</dbReference>
<proteinExistence type="predicted"/>
<dbReference type="EMBL" id="JAPNNL010000190">
    <property type="protein sequence ID" value="MDA0637941.1"/>
    <property type="molecule type" value="Genomic_DNA"/>
</dbReference>